<feature type="compositionally biased region" description="Basic and acidic residues" evidence="1">
    <location>
        <begin position="31"/>
        <end position="52"/>
    </location>
</feature>
<evidence type="ECO:0000313" key="4">
    <source>
        <dbReference type="EMBL" id="TYK19662.1"/>
    </source>
</evidence>
<feature type="region of interest" description="Disordered" evidence="1">
    <location>
        <begin position="386"/>
        <end position="407"/>
    </location>
</feature>
<protein>
    <submittedName>
        <fullName evidence="3 4">Mitochondrial protein</fullName>
    </submittedName>
</protein>
<dbReference type="PANTHER" id="PTHR11439">
    <property type="entry name" value="GAG-POL-RELATED RETROTRANSPOSON"/>
    <property type="match status" value="1"/>
</dbReference>
<dbReference type="Proteomes" id="UP000321393">
    <property type="component" value="Unassembled WGS sequence"/>
</dbReference>
<dbReference type="OrthoDB" id="418237at2759"/>
<dbReference type="EMBL" id="SSTE01016484">
    <property type="protein sequence ID" value="KAA0041593.1"/>
    <property type="molecule type" value="Genomic_DNA"/>
</dbReference>
<dbReference type="AlphaFoldDB" id="A0A5D3D7Z9"/>
<sequence length="564" mass="63201">MNDEEDDTPNMSEARTTSTVEDSKANNSSDDPGKSLKKSSEEIITKKSELIRPAHVKKNHPTSSIIGDPLAGMQTRRKDKIEYLKMAANLCYTSTIEPSTVDSAPKDEYWLNAILVAQGYTQVEGVDFDETFAPVAGLEAYRLLLGISCIQKFKLYQMDVKSAFLNGYLNEEVYVAQPKGFVDSEHPKHVYKLKSLIWTKASSESLTSDFGMMYSYDTTPTLVGYCDADWAGSADDRKTEAEYIAAGSGYTQLIWMKNMLHEYGFDRDTMTLYCDSMSAIDISKNLVQHSRTKHIDIRHHFIRELVEDKVIKHDHIRSNLQLADIFTKPLDASSFEYLRAGLVTRIEFIMVNTRKGSYMPKQSEDAPNVITSSSSLVHHVRVRGHRFKSTPPRRSYRLPSEKVHGKAISRMQKSLRSKALPEVGESAAPVSHVVHAHRASKATVSDMDSHDQDNVPLIHLLKKPSELVTTERPPYNPSGSIHSQESSSTEGTEIPLEDIPPPTDDPFAPSSEGRPESPKGPKPPKRKTQQARRNVTTKTDRKKIPTNVLPVSIDGISFHHEESV</sequence>
<dbReference type="Pfam" id="PF07727">
    <property type="entry name" value="RVT_2"/>
    <property type="match status" value="1"/>
</dbReference>
<dbReference type="Proteomes" id="UP000321947">
    <property type="component" value="Unassembled WGS sequence"/>
</dbReference>
<feature type="compositionally biased region" description="Polar residues" evidence="1">
    <location>
        <begin position="477"/>
        <end position="491"/>
    </location>
</feature>
<evidence type="ECO:0000313" key="6">
    <source>
        <dbReference type="Proteomes" id="UP000321947"/>
    </source>
</evidence>
<dbReference type="EMBL" id="SSTD01006815">
    <property type="protein sequence ID" value="TYK19662.1"/>
    <property type="molecule type" value="Genomic_DNA"/>
</dbReference>
<feature type="domain" description="Reverse transcriptase Ty1/copia-type" evidence="2">
    <location>
        <begin position="112"/>
        <end position="195"/>
    </location>
</feature>
<accession>A0A5D3D7Z9</accession>
<name>A0A5D3D7Z9_CUCMM</name>
<proteinExistence type="predicted"/>
<evidence type="ECO:0000256" key="1">
    <source>
        <dbReference type="SAM" id="MobiDB-lite"/>
    </source>
</evidence>
<evidence type="ECO:0000313" key="5">
    <source>
        <dbReference type="Proteomes" id="UP000321393"/>
    </source>
</evidence>
<feature type="region of interest" description="Disordered" evidence="1">
    <location>
        <begin position="1"/>
        <end position="71"/>
    </location>
</feature>
<organism evidence="4 6">
    <name type="scientific">Cucumis melo var. makuwa</name>
    <name type="common">Oriental melon</name>
    <dbReference type="NCBI Taxonomy" id="1194695"/>
    <lineage>
        <taxon>Eukaryota</taxon>
        <taxon>Viridiplantae</taxon>
        <taxon>Streptophyta</taxon>
        <taxon>Embryophyta</taxon>
        <taxon>Tracheophyta</taxon>
        <taxon>Spermatophyta</taxon>
        <taxon>Magnoliopsida</taxon>
        <taxon>eudicotyledons</taxon>
        <taxon>Gunneridae</taxon>
        <taxon>Pentapetalae</taxon>
        <taxon>rosids</taxon>
        <taxon>fabids</taxon>
        <taxon>Cucurbitales</taxon>
        <taxon>Cucurbitaceae</taxon>
        <taxon>Benincaseae</taxon>
        <taxon>Cucumis</taxon>
    </lineage>
</organism>
<comment type="caution">
    <text evidence="4">The sequence shown here is derived from an EMBL/GenBank/DDBJ whole genome shotgun (WGS) entry which is preliminary data.</text>
</comment>
<evidence type="ECO:0000313" key="3">
    <source>
        <dbReference type="EMBL" id="KAA0041593.1"/>
    </source>
</evidence>
<evidence type="ECO:0000259" key="2">
    <source>
        <dbReference type="Pfam" id="PF07727"/>
    </source>
</evidence>
<dbReference type="CDD" id="cd09272">
    <property type="entry name" value="RNase_HI_RT_Ty1"/>
    <property type="match status" value="1"/>
</dbReference>
<feature type="region of interest" description="Disordered" evidence="1">
    <location>
        <begin position="460"/>
        <end position="548"/>
    </location>
</feature>
<feature type="compositionally biased region" description="Polar residues" evidence="1">
    <location>
        <begin position="9"/>
        <end position="30"/>
    </location>
</feature>
<reference evidence="5 6" key="1">
    <citation type="submission" date="2019-08" db="EMBL/GenBank/DDBJ databases">
        <title>Draft genome sequences of two oriental melons (Cucumis melo L. var makuwa).</title>
        <authorList>
            <person name="Kwon S.-Y."/>
        </authorList>
    </citation>
    <scope>NUCLEOTIDE SEQUENCE [LARGE SCALE GENOMIC DNA]</scope>
    <source>
        <strain evidence="6">cv. Chang Bougi</strain>
        <strain evidence="5">cv. SW 3</strain>
        <tissue evidence="4">Leaf</tissue>
    </source>
</reference>
<dbReference type="InterPro" id="IPR013103">
    <property type="entry name" value="RVT_2"/>
</dbReference>
<gene>
    <name evidence="4" type="ORF">E5676_scaffold242G00540</name>
    <name evidence="3" type="ORF">E6C27_scaffold93G00600</name>
</gene>
<dbReference type="PANTHER" id="PTHR11439:SF442">
    <property type="entry name" value="CYSTEINE-RICH RLK (RECEPTOR-LIKE PROTEIN KINASE) 8"/>
    <property type="match status" value="1"/>
</dbReference>